<proteinExistence type="predicted"/>
<dbReference type="AlphaFoldDB" id="A0A4Y2SJU1"/>
<evidence type="ECO:0000313" key="2">
    <source>
        <dbReference type="EMBL" id="GBN87455.1"/>
    </source>
</evidence>
<accession>A0A4Y2SJU1</accession>
<sequence>MRNSSDSHSHMIRCGNSEVTPPTDQCRNSEVTRSPHDSMPQLEGDSHPPMIDAQLGGGARTHDDSRCRNSRGTLTLHDSMRISRGDSRPPLMDANSKALTHH</sequence>
<evidence type="ECO:0000256" key="1">
    <source>
        <dbReference type="SAM" id="MobiDB-lite"/>
    </source>
</evidence>
<feature type="region of interest" description="Disordered" evidence="1">
    <location>
        <begin position="1"/>
        <end position="102"/>
    </location>
</feature>
<name>A0A4Y2SJU1_ARAVE</name>
<feature type="compositionally biased region" description="Polar residues" evidence="1">
    <location>
        <begin position="17"/>
        <end position="32"/>
    </location>
</feature>
<reference evidence="2 3" key="1">
    <citation type="journal article" date="2019" name="Sci. Rep.">
        <title>Orb-weaving spider Araneus ventricosus genome elucidates the spidroin gene catalogue.</title>
        <authorList>
            <person name="Kono N."/>
            <person name="Nakamura H."/>
            <person name="Ohtoshi R."/>
            <person name="Moran D.A.P."/>
            <person name="Shinohara A."/>
            <person name="Yoshida Y."/>
            <person name="Fujiwara M."/>
            <person name="Mori M."/>
            <person name="Tomita M."/>
            <person name="Arakawa K."/>
        </authorList>
    </citation>
    <scope>NUCLEOTIDE SEQUENCE [LARGE SCALE GENOMIC DNA]</scope>
</reference>
<comment type="caution">
    <text evidence="2">The sequence shown here is derived from an EMBL/GenBank/DDBJ whole genome shotgun (WGS) entry which is preliminary data.</text>
</comment>
<evidence type="ECO:0000313" key="3">
    <source>
        <dbReference type="Proteomes" id="UP000499080"/>
    </source>
</evidence>
<gene>
    <name evidence="2" type="ORF">AVEN_149390_1</name>
</gene>
<dbReference type="EMBL" id="BGPR01021808">
    <property type="protein sequence ID" value="GBN87455.1"/>
    <property type="molecule type" value="Genomic_DNA"/>
</dbReference>
<keyword evidence="3" id="KW-1185">Reference proteome</keyword>
<organism evidence="2 3">
    <name type="scientific">Araneus ventricosus</name>
    <name type="common">Orbweaver spider</name>
    <name type="synonym">Epeira ventricosa</name>
    <dbReference type="NCBI Taxonomy" id="182803"/>
    <lineage>
        <taxon>Eukaryota</taxon>
        <taxon>Metazoa</taxon>
        <taxon>Ecdysozoa</taxon>
        <taxon>Arthropoda</taxon>
        <taxon>Chelicerata</taxon>
        <taxon>Arachnida</taxon>
        <taxon>Araneae</taxon>
        <taxon>Araneomorphae</taxon>
        <taxon>Entelegynae</taxon>
        <taxon>Araneoidea</taxon>
        <taxon>Araneidae</taxon>
        <taxon>Araneus</taxon>
    </lineage>
</organism>
<protein>
    <submittedName>
        <fullName evidence="2">Uncharacterized protein</fullName>
    </submittedName>
</protein>
<dbReference type="Proteomes" id="UP000499080">
    <property type="component" value="Unassembled WGS sequence"/>
</dbReference>
<feature type="compositionally biased region" description="Basic and acidic residues" evidence="1">
    <location>
        <begin position="78"/>
        <end position="87"/>
    </location>
</feature>